<dbReference type="GO" id="GO:0005886">
    <property type="term" value="C:plasma membrane"/>
    <property type="evidence" value="ECO:0007669"/>
    <property type="project" value="UniProtKB-SubCell"/>
</dbReference>
<evidence type="ECO:0000256" key="6">
    <source>
        <dbReference type="SAM" id="Phobius"/>
    </source>
</evidence>
<dbReference type="OrthoDB" id="9795150at2"/>
<dbReference type="SUPFAM" id="SSF103473">
    <property type="entry name" value="MFS general substrate transporter"/>
    <property type="match status" value="1"/>
</dbReference>
<keyword evidence="2" id="KW-0813">Transport</keyword>
<comment type="subcellular location">
    <subcellularLocation>
        <location evidence="1">Cell membrane</location>
        <topology evidence="1">Multi-pass membrane protein</topology>
    </subcellularLocation>
</comment>
<accession>A0A498DJR1</accession>
<dbReference type="Gene3D" id="1.20.1250.20">
    <property type="entry name" value="MFS general substrate transporter like domains"/>
    <property type="match status" value="1"/>
</dbReference>
<dbReference type="AlphaFoldDB" id="A0A498DJR1"/>
<feature type="transmembrane region" description="Helical" evidence="6">
    <location>
        <begin position="204"/>
        <end position="226"/>
    </location>
</feature>
<dbReference type="InterPro" id="IPR052714">
    <property type="entry name" value="MFS_Exporter"/>
</dbReference>
<dbReference type="EMBL" id="RCHR01000002">
    <property type="protein sequence ID" value="RLL46712.1"/>
    <property type="molecule type" value="Genomic_DNA"/>
</dbReference>
<dbReference type="PANTHER" id="PTHR23531">
    <property type="entry name" value="QUINOLENE RESISTANCE PROTEIN NORA"/>
    <property type="match status" value="1"/>
</dbReference>
<dbReference type="PANTHER" id="PTHR23531:SF2">
    <property type="entry name" value="PERMEASE"/>
    <property type="match status" value="1"/>
</dbReference>
<dbReference type="InterPro" id="IPR011701">
    <property type="entry name" value="MFS"/>
</dbReference>
<comment type="caution">
    <text evidence="8">The sequence shown here is derived from an EMBL/GenBank/DDBJ whole genome shotgun (WGS) entry which is preliminary data.</text>
</comment>
<organism evidence="8 9">
    <name type="scientific">Oceanobacillus piezotolerans</name>
    <dbReference type="NCBI Taxonomy" id="2448030"/>
    <lineage>
        <taxon>Bacteria</taxon>
        <taxon>Bacillati</taxon>
        <taxon>Bacillota</taxon>
        <taxon>Bacilli</taxon>
        <taxon>Bacillales</taxon>
        <taxon>Bacillaceae</taxon>
        <taxon>Oceanobacillus</taxon>
    </lineage>
</organism>
<feature type="transmembrane region" description="Helical" evidence="6">
    <location>
        <begin position="127"/>
        <end position="149"/>
    </location>
</feature>
<dbReference type="PROSITE" id="PS50850">
    <property type="entry name" value="MFS"/>
    <property type="match status" value="1"/>
</dbReference>
<keyword evidence="3 6" id="KW-0812">Transmembrane</keyword>
<evidence type="ECO:0000259" key="7">
    <source>
        <dbReference type="PROSITE" id="PS50850"/>
    </source>
</evidence>
<feature type="transmembrane region" description="Helical" evidence="6">
    <location>
        <begin position="67"/>
        <end position="85"/>
    </location>
</feature>
<feature type="transmembrane region" description="Helical" evidence="6">
    <location>
        <begin position="91"/>
        <end position="115"/>
    </location>
</feature>
<dbReference type="GO" id="GO:0022857">
    <property type="term" value="F:transmembrane transporter activity"/>
    <property type="evidence" value="ECO:0007669"/>
    <property type="project" value="InterPro"/>
</dbReference>
<name>A0A498DJR1_9BACI</name>
<feature type="transmembrane region" description="Helical" evidence="6">
    <location>
        <begin position="328"/>
        <end position="352"/>
    </location>
</feature>
<protein>
    <submittedName>
        <fullName evidence="8">MFS transporter</fullName>
    </submittedName>
</protein>
<sequence length="378" mass="40634">MAFIIYLLIYISFTDLFAQLPITSTYAQGLGATTGFIGFIVGAYSLTNLFSNVFAGQVIDRTGPKKVMLLGFLLNAVVLFLYAIVTSPTQLLFVRFLNGLTAGVITPAAFTYLTLYHKDKNKGKTMAFSGAAVGLAAISGPAFSGIISSKIGPEVVYMTIGFLMLAGLIITLTLKPLQRSQQEYEARNRSSILSYLGLFNNKGLLLAFLGALSLAASQGILAYMLPLKVVSIGMDDRISGMLISVFGIVAILFFVSPTNRIFDKYRNEMILPIGLLTIAVSQTLSSFASSQMVFIISMTIYGIGFALIFPSMAGLISEYSSDYERGKAFGLFYGFISVGSFLGSSLTGMFSLTPDQGFISAAVFLLIVSATILLTTKK</sequence>
<evidence type="ECO:0000256" key="4">
    <source>
        <dbReference type="ARBA" id="ARBA00022989"/>
    </source>
</evidence>
<evidence type="ECO:0000256" key="5">
    <source>
        <dbReference type="ARBA" id="ARBA00023136"/>
    </source>
</evidence>
<proteinExistence type="predicted"/>
<evidence type="ECO:0000256" key="3">
    <source>
        <dbReference type="ARBA" id="ARBA00022692"/>
    </source>
</evidence>
<evidence type="ECO:0000256" key="1">
    <source>
        <dbReference type="ARBA" id="ARBA00004651"/>
    </source>
</evidence>
<keyword evidence="9" id="KW-1185">Reference proteome</keyword>
<feature type="transmembrane region" description="Helical" evidence="6">
    <location>
        <begin position="269"/>
        <end position="288"/>
    </location>
</feature>
<evidence type="ECO:0000256" key="2">
    <source>
        <dbReference type="ARBA" id="ARBA00022448"/>
    </source>
</evidence>
<keyword evidence="4 6" id="KW-1133">Transmembrane helix</keyword>
<dbReference type="RefSeq" id="WP_121521963.1">
    <property type="nucleotide sequence ID" value="NZ_RCHR01000002.1"/>
</dbReference>
<dbReference type="Proteomes" id="UP000270219">
    <property type="component" value="Unassembled WGS sequence"/>
</dbReference>
<keyword evidence="5 6" id="KW-0472">Membrane</keyword>
<dbReference type="CDD" id="cd17325">
    <property type="entry name" value="MFS_MdtG_SLC18_like"/>
    <property type="match status" value="1"/>
</dbReference>
<dbReference type="InterPro" id="IPR036259">
    <property type="entry name" value="MFS_trans_sf"/>
</dbReference>
<gene>
    <name evidence="8" type="ORF">D8M04_05780</name>
</gene>
<reference evidence="8 9" key="1">
    <citation type="submission" date="2018-10" db="EMBL/GenBank/DDBJ databases">
        <title>Oceanobacillus sp. YLB-02 draft genome.</title>
        <authorList>
            <person name="Yu L."/>
        </authorList>
    </citation>
    <scope>NUCLEOTIDE SEQUENCE [LARGE SCALE GENOMIC DNA]</scope>
    <source>
        <strain evidence="8 9">YLB-02</strain>
    </source>
</reference>
<feature type="transmembrane region" description="Helical" evidence="6">
    <location>
        <begin position="294"/>
        <end position="316"/>
    </location>
</feature>
<dbReference type="Pfam" id="PF07690">
    <property type="entry name" value="MFS_1"/>
    <property type="match status" value="1"/>
</dbReference>
<feature type="transmembrane region" description="Helical" evidence="6">
    <location>
        <begin position="34"/>
        <end position="55"/>
    </location>
</feature>
<feature type="domain" description="Major facilitator superfamily (MFS) profile" evidence="7">
    <location>
        <begin position="1"/>
        <end position="378"/>
    </location>
</feature>
<evidence type="ECO:0000313" key="8">
    <source>
        <dbReference type="EMBL" id="RLL46712.1"/>
    </source>
</evidence>
<feature type="transmembrane region" description="Helical" evidence="6">
    <location>
        <begin position="238"/>
        <end position="257"/>
    </location>
</feature>
<feature type="transmembrane region" description="Helical" evidence="6">
    <location>
        <begin position="155"/>
        <end position="174"/>
    </location>
</feature>
<feature type="transmembrane region" description="Helical" evidence="6">
    <location>
        <begin position="358"/>
        <end position="376"/>
    </location>
</feature>
<dbReference type="InterPro" id="IPR020846">
    <property type="entry name" value="MFS_dom"/>
</dbReference>
<evidence type="ECO:0000313" key="9">
    <source>
        <dbReference type="Proteomes" id="UP000270219"/>
    </source>
</evidence>